<accession>A0ABN9XXC3</accession>
<feature type="transmembrane region" description="Helical" evidence="2">
    <location>
        <begin position="371"/>
        <end position="392"/>
    </location>
</feature>
<evidence type="ECO:0000256" key="2">
    <source>
        <dbReference type="SAM" id="Phobius"/>
    </source>
</evidence>
<feature type="transmembrane region" description="Helical" evidence="2">
    <location>
        <begin position="518"/>
        <end position="542"/>
    </location>
</feature>
<keyword evidence="2" id="KW-0472">Membrane</keyword>
<feature type="region of interest" description="Disordered" evidence="1">
    <location>
        <begin position="170"/>
        <end position="199"/>
    </location>
</feature>
<reference evidence="3" key="1">
    <citation type="submission" date="2023-10" db="EMBL/GenBank/DDBJ databases">
        <authorList>
            <person name="Chen Y."/>
            <person name="Shah S."/>
            <person name="Dougan E. K."/>
            <person name="Thang M."/>
            <person name="Chan C."/>
        </authorList>
    </citation>
    <scope>NUCLEOTIDE SEQUENCE [LARGE SCALE GENOMIC DNA]</scope>
</reference>
<name>A0ABN9XXC3_9DINO</name>
<dbReference type="Proteomes" id="UP001189429">
    <property type="component" value="Unassembled WGS sequence"/>
</dbReference>
<feature type="transmembrane region" description="Helical" evidence="2">
    <location>
        <begin position="427"/>
        <end position="450"/>
    </location>
</feature>
<keyword evidence="2" id="KW-1133">Transmembrane helix</keyword>
<evidence type="ECO:0000313" key="3">
    <source>
        <dbReference type="EMBL" id="CAK0904749.1"/>
    </source>
</evidence>
<gene>
    <name evidence="3" type="ORF">PCOR1329_LOCUS80684</name>
</gene>
<proteinExistence type="predicted"/>
<evidence type="ECO:0000313" key="4">
    <source>
        <dbReference type="Proteomes" id="UP001189429"/>
    </source>
</evidence>
<protein>
    <submittedName>
        <fullName evidence="3">Uncharacterized protein</fullName>
    </submittedName>
</protein>
<keyword evidence="4" id="KW-1185">Reference proteome</keyword>
<organism evidence="3 4">
    <name type="scientific">Prorocentrum cordatum</name>
    <dbReference type="NCBI Taxonomy" id="2364126"/>
    <lineage>
        <taxon>Eukaryota</taxon>
        <taxon>Sar</taxon>
        <taxon>Alveolata</taxon>
        <taxon>Dinophyceae</taxon>
        <taxon>Prorocentrales</taxon>
        <taxon>Prorocentraceae</taxon>
        <taxon>Prorocentrum</taxon>
    </lineage>
</organism>
<sequence>MLAVGEAVGTALKKVGSRLGVARDGSPPLSPSWIGCGWARRDLPARQRMRQVQTSPSLLALASGSEPTPGATAAALRPRAPRWAGGHLSDVPAAALMAEGVSIIWQRSVSDFQDEDGFGDGEDSMTVVTVRSGAAPPLGVGMPLPLNPLLRRSSHALNRIGSATSSWSLEQGSLRLTDPTPPPTRSETRAEAFNPAPSLEHAADSRRSILDYEHLFCQFYVEVAHKRRGPRLAGLLRRMGTSSSSRAVRPSLPDAHAIATAWKAEALECLWENRRHFSRRWPHLSLPSSRAKFEEKLEKLLEDEASFDNELQDHNRVVLTLEPERICHRLLWAVGDAIPPEQILFDIQRGLRRRFPHCDVRCADGMWSPAGIFQILMILFTLLLALGVHSLACAVPVAQQAMAAPNDLKGHKVDLTVLSREERMDQLAARVLLTGSLMQLWLLHAVAAAFPLRSLHSPFRRDLGCLAAYSRTASMLLRYVGPVAALPVPVAMAIRWNRMGRWVGKIAVLLVPTAERQVGWHTLSFCCAASLPALMVAASWSVRSSLYTRHHLSTASAPHPSLFSPT</sequence>
<keyword evidence="2" id="KW-0812">Transmembrane</keyword>
<comment type="caution">
    <text evidence="3">The sequence shown here is derived from an EMBL/GenBank/DDBJ whole genome shotgun (WGS) entry which is preliminary data.</text>
</comment>
<evidence type="ECO:0000256" key="1">
    <source>
        <dbReference type="SAM" id="MobiDB-lite"/>
    </source>
</evidence>
<dbReference type="EMBL" id="CAUYUJ010021455">
    <property type="protein sequence ID" value="CAK0904749.1"/>
    <property type="molecule type" value="Genomic_DNA"/>
</dbReference>
<feature type="transmembrane region" description="Helical" evidence="2">
    <location>
        <begin position="476"/>
        <end position="497"/>
    </location>
</feature>